<evidence type="ECO:0000313" key="3">
    <source>
        <dbReference type="Proteomes" id="UP000017081"/>
    </source>
</evidence>
<reference evidence="2 3" key="1">
    <citation type="submission" date="2013-08" db="EMBL/GenBank/DDBJ databases">
        <authorList>
            <person name="Weinstock G."/>
            <person name="Sodergren E."/>
            <person name="Wylie T."/>
            <person name="Fulton L."/>
            <person name="Fulton R."/>
            <person name="Fronick C."/>
            <person name="O'Laughlin M."/>
            <person name="Godfrey J."/>
            <person name="Miner T."/>
            <person name="Herter B."/>
            <person name="Appelbaum E."/>
            <person name="Cordes M."/>
            <person name="Lek S."/>
            <person name="Wollam A."/>
            <person name="Pepin K.H."/>
            <person name="Palsikar V.B."/>
            <person name="Mitreva M."/>
            <person name="Wilson R.K."/>
        </authorList>
    </citation>
    <scope>NUCLEOTIDE SEQUENCE [LARGE SCALE GENOMIC DNA]</scope>
    <source>
        <strain evidence="2 3">ATCC BAA-474</strain>
    </source>
</reference>
<proteinExistence type="predicted"/>
<protein>
    <submittedName>
        <fullName evidence="2">Uncharacterized protein</fullName>
    </submittedName>
</protein>
<evidence type="ECO:0000313" key="2">
    <source>
        <dbReference type="EMBL" id="ERT68319.1"/>
    </source>
</evidence>
<comment type="caution">
    <text evidence="2">The sequence shown here is derived from an EMBL/GenBank/DDBJ whole genome shotgun (WGS) entry which is preliminary data.</text>
</comment>
<dbReference type="AlphaFoldDB" id="U7VB00"/>
<dbReference type="STRING" id="1319815.HMPREF0202_01708"/>
<keyword evidence="1" id="KW-1133">Transmembrane helix</keyword>
<keyword evidence="3" id="KW-1185">Reference proteome</keyword>
<dbReference type="EMBL" id="AXZF01000067">
    <property type="protein sequence ID" value="ERT68319.1"/>
    <property type="molecule type" value="Genomic_DNA"/>
</dbReference>
<name>U7VB00_9FUSO</name>
<feature type="transmembrane region" description="Helical" evidence="1">
    <location>
        <begin position="71"/>
        <end position="92"/>
    </location>
</feature>
<keyword evidence="1" id="KW-0472">Membrane</keyword>
<organism evidence="2 3">
    <name type="scientific">Cetobacterium somerae ATCC BAA-474</name>
    <dbReference type="NCBI Taxonomy" id="1319815"/>
    <lineage>
        <taxon>Bacteria</taxon>
        <taxon>Fusobacteriati</taxon>
        <taxon>Fusobacteriota</taxon>
        <taxon>Fusobacteriia</taxon>
        <taxon>Fusobacteriales</taxon>
        <taxon>Fusobacteriaceae</taxon>
        <taxon>Cetobacterium</taxon>
    </lineage>
</organism>
<dbReference type="RefSeq" id="WP_023051244.1">
    <property type="nucleotide sequence ID" value="NZ_CP173062.2"/>
</dbReference>
<keyword evidence="1" id="KW-0812">Transmembrane</keyword>
<dbReference type="HOGENOM" id="CLU_2022581_0_0_0"/>
<feature type="transmembrane region" description="Helical" evidence="1">
    <location>
        <begin position="26"/>
        <end position="50"/>
    </location>
</feature>
<feature type="transmembrane region" description="Helical" evidence="1">
    <location>
        <begin position="98"/>
        <end position="118"/>
    </location>
</feature>
<sequence>MGIWIFVLSLIGAVLAFVQNDISTTGMAIYIAITILLINVAMGNIAEVIRRTCSPDTVYYNKTSELIKTKIFWSVGIHAGAVFLGTFFGLGILVRFNWWQILVVLILAVVIALVCGAMNQQD</sequence>
<accession>U7VB00</accession>
<evidence type="ECO:0000256" key="1">
    <source>
        <dbReference type="SAM" id="Phobius"/>
    </source>
</evidence>
<dbReference type="Proteomes" id="UP000017081">
    <property type="component" value="Unassembled WGS sequence"/>
</dbReference>
<gene>
    <name evidence="2" type="ORF">HMPREF0202_01708</name>
</gene>